<keyword evidence="4" id="KW-1185">Reference proteome</keyword>
<keyword evidence="2" id="KW-1133">Transmembrane helix</keyword>
<organism evidence="3 4">
    <name type="scientific">Amniculicola lignicola CBS 123094</name>
    <dbReference type="NCBI Taxonomy" id="1392246"/>
    <lineage>
        <taxon>Eukaryota</taxon>
        <taxon>Fungi</taxon>
        <taxon>Dikarya</taxon>
        <taxon>Ascomycota</taxon>
        <taxon>Pezizomycotina</taxon>
        <taxon>Dothideomycetes</taxon>
        <taxon>Pleosporomycetidae</taxon>
        <taxon>Pleosporales</taxon>
        <taxon>Amniculicolaceae</taxon>
        <taxon>Amniculicola</taxon>
    </lineage>
</organism>
<dbReference type="Proteomes" id="UP000799779">
    <property type="component" value="Unassembled WGS sequence"/>
</dbReference>
<proteinExistence type="predicted"/>
<gene>
    <name evidence="3" type="ORF">P154DRAFT_536057</name>
</gene>
<feature type="region of interest" description="Disordered" evidence="1">
    <location>
        <begin position="39"/>
        <end position="92"/>
    </location>
</feature>
<evidence type="ECO:0000313" key="4">
    <source>
        <dbReference type="Proteomes" id="UP000799779"/>
    </source>
</evidence>
<name>A0A6A5WBD4_9PLEO</name>
<evidence type="ECO:0000256" key="2">
    <source>
        <dbReference type="SAM" id="Phobius"/>
    </source>
</evidence>
<evidence type="ECO:0000256" key="1">
    <source>
        <dbReference type="SAM" id="MobiDB-lite"/>
    </source>
</evidence>
<reference evidence="3" key="1">
    <citation type="journal article" date="2020" name="Stud. Mycol.">
        <title>101 Dothideomycetes genomes: a test case for predicting lifestyles and emergence of pathogens.</title>
        <authorList>
            <person name="Haridas S."/>
            <person name="Albert R."/>
            <person name="Binder M."/>
            <person name="Bloem J."/>
            <person name="Labutti K."/>
            <person name="Salamov A."/>
            <person name="Andreopoulos B."/>
            <person name="Baker S."/>
            <person name="Barry K."/>
            <person name="Bills G."/>
            <person name="Bluhm B."/>
            <person name="Cannon C."/>
            <person name="Castanera R."/>
            <person name="Culley D."/>
            <person name="Daum C."/>
            <person name="Ezra D."/>
            <person name="Gonzalez J."/>
            <person name="Henrissat B."/>
            <person name="Kuo A."/>
            <person name="Liang C."/>
            <person name="Lipzen A."/>
            <person name="Lutzoni F."/>
            <person name="Magnuson J."/>
            <person name="Mondo S."/>
            <person name="Nolan M."/>
            <person name="Ohm R."/>
            <person name="Pangilinan J."/>
            <person name="Park H.-J."/>
            <person name="Ramirez L."/>
            <person name="Alfaro M."/>
            <person name="Sun H."/>
            <person name="Tritt A."/>
            <person name="Yoshinaga Y."/>
            <person name="Zwiers L.-H."/>
            <person name="Turgeon B."/>
            <person name="Goodwin S."/>
            <person name="Spatafora J."/>
            <person name="Crous P."/>
            <person name="Grigoriev I."/>
        </authorList>
    </citation>
    <scope>NUCLEOTIDE SEQUENCE</scope>
    <source>
        <strain evidence="3">CBS 123094</strain>
    </source>
</reference>
<feature type="transmembrane region" description="Helical" evidence="2">
    <location>
        <begin position="12"/>
        <end position="36"/>
    </location>
</feature>
<protein>
    <submittedName>
        <fullName evidence="3">Uncharacterized protein</fullName>
    </submittedName>
</protein>
<evidence type="ECO:0000313" key="3">
    <source>
        <dbReference type="EMBL" id="KAF1998737.1"/>
    </source>
</evidence>
<dbReference type="AlphaFoldDB" id="A0A6A5WBD4"/>
<accession>A0A6A5WBD4</accession>
<dbReference type="EMBL" id="ML977601">
    <property type="protein sequence ID" value="KAF1998737.1"/>
    <property type="molecule type" value="Genomic_DNA"/>
</dbReference>
<keyword evidence="2" id="KW-0812">Transmembrane</keyword>
<keyword evidence="2" id="KW-0472">Membrane</keyword>
<sequence length="113" mass="11936">MKGRYHFTNGVPVLGVVLAIILGMMLLSIAIGVPLLRRRATRNTERTQGGADNSRVMRSGRVTADINDEDGGGRRAAMAPNGQSGGLGLIPEDEVLQMEPGDIEMGTMRGTSG</sequence>